<accession>A0A0C2WWR0</accession>
<organism evidence="1 2">
    <name type="scientific">Amanita muscaria (strain Koide BX008)</name>
    <dbReference type="NCBI Taxonomy" id="946122"/>
    <lineage>
        <taxon>Eukaryota</taxon>
        <taxon>Fungi</taxon>
        <taxon>Dikarya</taxon>
        <taxon>Basidiomycota</taxon>
        <taxon>Agaricomycotina</taxon>
        <taxon>Agaricomycetes</taxon>
        <taxon>Agaricomycetidae</taxon>
        <taxon>Agaricales</taxon>
        <taxon>Pluteineae</taxon>
        <taxon>Amanitaceae</taxon>
        <taxon>Amanita</taxon>
    </lineage>
</organism>
<sequence>MFSPIGSVKDELVGDVLRGTRVYSARSRKVRQLGSCPLYFVSRSFQSPPDYCLQHFHPTDNFYPVLQRIQGDITPFDKTLHKLHASSREYTKRGKYLQFLNCLICCQGLDRPSLKGSRTTIYNSQAVVHVPVMAPPYEI</sequence>
<keyword evidence="2" id="KW-1185">Reference proteome</keyword>
<dbReference type="InParanoid" id="A0A0C2WWR0"/>
<dbReference type="Proteomes" id="UP000054549">
    <property type="component" value="Unassembled WGS sequence"/>
</dbReference>
<protein>
    <submittedName>
        <fullName evidence="1">Uncharacterized protein</fullName>
    </submittedName>
</protein>
<dbReference type="EMBL" id="KN818237">
    <property type="protein sequence ID" value="KIL66247.1"/>
    <property type="molecule type" value="Genomic_DNA"/>
</dbReference>
<evidence type="ECO:0000313" key="1">
    <source>
        <dbReference type="EMBL" id="KIL66247.1"/>
    </source>
</evidence>
<name>A0A0C2WWR0_AMAMK</name>
<dbReference type="HOGENOM" id="CLU_1844584_0_0_1"/>
<dbReference type="AlphaFoldDB" id="A0A0C2WWR0"/>
<reference evidence="1 2" key="1">
    <citation type="submission" date="2014-04" db="EMBL/GenBank/DDBJ databases">
        <title>Evolutionary Origins and Diversification of the Mycorrhizal Mutualists.</title>
        <authorList>
            <consortium name="DOE Joint Genome Institute"/>
            <consortium name="Mycorrhizal Genomics Consortium"/>
            <person name="Kohler A."/>
            <person name="Kuo A."/>
            <person name="Nagy L.G."/>
            <person name="Floudas D."/>
            <person name="Copeland A."/>
            <person name="Barry K.W."/>
            <person name="Cichocki N."/>
            <person name="Veneault-Fourrey C."/>
            <person name="LaButti K."/>
            <person name="Lindquist E.A."/>
            <person name="Lipzen A."/>
            <person name="Lundell T."/>
            <person name="Morin E."/>
            <person name="Murat C."/>
            <person name="Riley R."/>
            <person name="Ohm R."/>
            <person name="Sun H."/>
            <person name="Tunlid A."/>
            <person name="Henrissat B."/>
            <person name="Grigoriev I.V."/>
            <person name="Hibbett D.S."/>
            <person name="Martin F."/>
        </authorList>
    </citation>
    <scope>NUCLEOTIDE SEQUENCE [LARGE SCALE GENOMIC DNA]</scope>
    <source>
        <strain evidence="1 2">Koide BX008</strain>
    </source>
</reference>
<gene>
    <name evidence="1" type="ORF">M378DRAFT_408855</name>
</gene>
<proteinExistence type="predicted"/>
<evidence type="ECO:0000313" key="2">
    <source>
        <dbReference type="Proteomes" id="UP000054549"/>
    </source>
</evidence>